<dbReference type="Proteomes" id="UP001602058">
    <property type="component" value="Unassembled WGS sequence"/>
</dbReference>
<name>A0ABW6URZ6_9ACTN</name>
<sequence length="131" mass="14391">MRRVGTETVDGARIVHYRGTVTVRGLFAARDAAADKATRERRIESLDQFMALGMEDALIMDLWVDEDDRAKQFRMRGETCKLPDSADADPLDLTVTFLDINQPVSVEAPSAADTTDLGALADDVQDGKMDS</sequence>
<accession>A0ABW6URZ6</accession>
<organism evidence="1 2">
    <name type="scientific">Streptomyces bluensis</name>
    <dbReference type="NCBI Taxonomy" id="33897"/>
    <lineage>
        <taxon>Bacteria</taxon>
        <taxon>Bacillati</taxon>
        <taxon>Actinomycetota</taxon>
        <taxon>Actinomycetes</taxon>
        <taxon>Kitasatosporales</taxon>
        <taxon>Streptomycetaceae</taxon>
        <taxon>Streptomyces</taxon>
    </lineage>
</organism>
<dbReference type="Gene3D" id="2.50.20.20">
    <property type="match status" value="1"/>
</dbReference>
<evidence type="ECO:0000313" key="1">
    <source>
        <dbReference type="EMBL" id="MFF4524900.1"/>
    </source>
</evidence>
<protein>
    <submittedName>
        <fullName evidence="1">Uncharacterized protein</fullName>
    </submittedName>
</protein>
<proteinExistence type="predicted"/>
<evidence type="ECO:0000313" key="2">
    <source>
        <dbReference type="Proteomes" id="UP001602058"/>
    </source>
</evidence>
<reference evidence="1 2" key="1">
    <citation type="submission" date="2024-10" db="EMBL/GenBank/DDBJ databases">
        <title>The Natural Products Discovery Center: Release of the First 8490 Sequenced Strains for Exploring Actinobacteria Biosynthetic Diversity.</title>
        <authorList>
            <person name="Kalkreuter E."/>
            <person name="Kautsar S.A."/>
            <person name="Yang D."/>
            <person name="Bader C.D."/>
            <person name="Teijaro C.N."/>
            <person name="Fluegel L."/>
            <person name="Davis C.M."/>
            <person name="Simpson J.R."/>
            <person name="Lauterbach L."/>
            <person name="Steele A.D."/>
            <person name="Gui C."/>
            <person name="Meng S."/>
            <person name="Li G."/>
            <person name="Viehrig K."/>
            <person name="Ye F."/>
            <person name="Su P."/>
            <person name="Kiefer A.F."/>
            <person name="Nichols A."/>
            <person name="Cepeda A.J."/>
            <person name="Yan W."/>
            <person name="Fan B."/>
            <person name="Jiang Y."/>
            <person name="Adhikari A."/>
            <person name="Zheng C.-J."/>
            <person name="Schuster L."/>
            <person name="Cowan T.M."/>
            <person name="Smanski M.J."/>
            <person name="Chevrette M.G."/>
            <person name="De Carvalho L.P.S."/>
            <person name="Shen B."/>
        </authorList>
    </citation>
    <scope>NUCLEOTIDE SEQUENCE [LARGE SCALE GENOMIC DNA]</scope>
    <source>
        <strain evidence="1 2">NPDC001390</strain>
    </source>
</reference>
<dbReference type="EMBL" id="JBIAWJ010000015">
    <property type="protein sequence ID" value="MFF4524900.1"/>
    <property type="molecule type" value="Genomic_DNA"/>
</dbReference>
<gene>
    <name evidence="1" type="ORF">ACFY1D_26250</name>
</gene>
<dbReference type="SUPFAM" id="SSF89392">
    <property type="entry name" value="Prokaryotic lipoproteins and lipoprotein localization factors"/>
    <property type="match status" value="1"/>
</dbReference>
<dbReference type="InterPro" id="IPR029046">
    <property type="entry name" value="LolA/LolB/LppX"/>
</dbReference>
<dbReference type="RefSeq" id="WP_387889925.1">
    <property type="nucleotide sequence ID" value="NZ_JBIAWJ010000015.1"/>
</dbReference>
<keyword evidence="2" id="KW-1185">Reference proteome</keyword>
<comment type="caution">
    <text evidence="1">The sequence shown here is derived from an EMBL/GenBank/DDBJ whole genome shotgun (WGS) entry which is preliminary data.</text>
</comment>